<accession>A0ABP0UDT6</accession>
<proteinExistence type="predicted"/>
<reference evidence="1" key="1">
    <citation type="submission" date="2024-02" db="EMBL/GenBank/DDBJ databases">
        <authorList>
            <consortium name="ELIXIR-Norway"/>
            <consortium name="Elixir Norway"/>
        </authorList>
    </citation>
    <scope>NUCLEOTIDE SEQUENCE</scope>
</reference>
<protein>
    <recommendedName>
        <fullName evidence="3">Ribosomal protein L16</fullName>
    </recommendedName>
</protein>
<evidence type="ECO:0000313" key="1">
    <source>
        <dbReference type="EMBL" id="CAK9219235.1"/>
    </source>
</evidence>
<keyword evidence="2" id="KW-1185">Reference proteome</keyword>
<dbReference type="Proteomes" id="UP001497512">
    <property type="component" value="Chromosome 3"/>
</dbReference>
<sequence length="136" mass="15573">MGRKRVLALGPVLSRMRSYGQIPYQKINGHDQQLPGGGTTTKSSSRVFWGWRRKPKKLKLGNKKTRSGRWGFKVSRLRIRLVSPLVLLKKLRDSYVRMMFALERSCGEYGGSLAMTSYPMYPLYPFPIATTGRTFI</sequence>
<dbReference type="EMBL" id="OZ019895">
    <property type="protein sequence ID" value="CAK9219235.1"/>
    <property type="molecule type" value="Genomic_DNA"/>
</dbReference>
<evidence type="ECO:0008006" key="3">
    <source>
        <dbReference type="Google" id="ProtNLM"/>
    </source>
</evidence>
<evidence type="ECO:0000313" key="2">
    <source>
        <dbReference type="Proteomes" id="UP001497512"/>
    </source>
</evidence>
<name>A0ABP0UDT6_9BRYO</name>
<gene>
    <name evidence="1" type="ORF">CSSPTR1EN2_LOCUS14383</name>
</gene>
<organism evidence="1 2">
    <name type="scientific">Sphagnum troendelagicum</name>
    <dbReference type="NCBI Taxonomy" id="128251"/>
    <lineage>
        <taxon>Eukaryota</taxon>
        <taxon>Viridiplantae</taxon>
        <taxon>Streptophyta</taxon>
        <taxon>Embryophyta</taxon>
        <taxon>Bryophyta</taxon>
        <taxon>Sphagnophytina</taxon>
        <taxon>Sphagnopsida</taxon>
        <taxon>Sphagnales</taxon>
        <taxon>Sphagnaceae</taxon>
        <taxon>Sphagnum</taxon>
    </lineage>
</organism>